<evidence type="ECO:0000313" key="2">
    <source>
        <dbReference type="EMBL" id="QDT71038.1"/>
    </source>
</evidence>
<dbReference type="SUPFAM" id="SSF54637">
    <property type="entry name" value="Thioesterase/thiol ester dehydrase-isomerase"/>
    <property type="match status" value="1"/>
</dbReference>
<evidence type="ECO:0000256" key="1">
    <source>
        <dbReference type="ARBA" id="ARBA00023239"/>
    </source>
</evidence>
<dbReference type="InterPro" id="IPR029069">
    <property type="entry name" value="HotDog_dom_sf"/>
</dbReference>
<sequence>MRWFWIDRFTEFVSGSHATAVKGVSLAEDHLHDHFLGYPIMPNSLCCEGMAQAGGLLISEHYGFGELVVLAKLSKAKFTGRVRPGETLTYKVTADWIRNDSAQVSGVATVGDRPHGEVQILFARMGEEMAQQMGARLFRPTDLRHWLNLVGVFEVGVKQDGTRLKREDYPLDEVAVT</sequence>
<organism evidence="2 3">
    <name type="scientific">Lacipirellula limnantheis</name>
    <dbReference type="NCBI Taxonomy" id="2528024"/>
    <lineage>
        <taxon>Bacteria</taxon>
        <taxon>Pseudomonadati</taxon>
        <taxon>Planctomycetota</taxon>
        <taxon>Planctomycetia</taxon>
        <taxon>Pirellulales</taxon>
        <taxon>Lacipirellulaceae</taxon>
        <taxon>Lacipirellula</taxon>
    </lineage>
</organism>
<dbReference type="PANTHER" id="PTHR30272">
    <property type="entry name" value="3-HYDROXYACYL-[ACYL-CARRIER-PROTEIN] DEHYDRATASE"/>
    <property type="match status" value="1"/>
</dbReference>
<protein>
    <submittedName>
        <fullName evidence="2">3-hydroxyacyl-[acyl-carrier-protein] dehydratase FabZ</fullName>
        <ecNumber evidence="2">4.2.1.59</ecNumber>
    </submittedName>
</protein>
<dbReference type="RefSeq" id="WP_145430089.1">
    <property type="nucleotide sequence ID" value="NZ_CP036339.1"/>
</dbReference>
<dbReference type="Proteomes" id="UP000317909">
    <property type="component" value="Chromosome"/>
</dbReference>
<reference evidence="2 3" key="1">
    <citation type="submission" date="2019-02" db="EMBL/GenBank/DDBJ databases">
        <title>Deep-cultivation of Planctomycetes and their phenomic and genomic characterization uncovers novel biology.</title>
        <authorList>
            <person name="Wiegand S."/>
            <person name="Jogler M."/>
            <person name="Boedeker C."/>
            <person name="Pinto D."/>
            <person name="Vollmers J."/>
            <person name="Rivas-Marin E."/>
            <person name="Kohn T."/>
            <person name="Peeters S.H."/>
            <person name="Heuer A."/>
            <person name="Rast P."/>
            <person name="Oberbeckmann S."/>
            <person name="Bunk B."/>
            <person name="Jeske O."/>
            <person name="Meyerdierks A."/>
            <person name="Storesund J.E."/>
            <person name="Kallscheuer N."/>
            <person name="Luecker S."/>
            <person name="Lage O.M."/>
            <person name="Pohl T."/>
            <person name="Merkel B.J."/>
            <person name="Hornburger P."/>
            <person name="Mueller R.-W."/>
            <person name="Bruemmer F."/>
            <person name="Labrenz M."/>
            <person name="Spormann A.M."/>
            <person name="Op den Camp H."/>
            <person name="Overmann J."/>
            <person name="Amann R."/>
            <person name="Jetten M.S.M."/>
            <person name="Mascher T."/>
            <person name="Medema M.H."/>
            <person name="Devos D.P."/>
            <person name="Kaster A.-K."/>
            <person name="Ovreas L."/>
            <person name="Rohde M."/>
            <person name="Galperin M.Y."/>
            <person name="Jogler C."/>
        </authorList>
    </citation>
    <scope>NUCLEOTIDE SEQUENCE [LARGE SCALE GENOMIC DNA]</scope>
    <source>
        <strain evidence="2 3">I41</strain>
    </source>
</reference>
<dbReference type="EC" id="4.2.1.59" evidence="2"/>
<proteinExistence type="predicted"/>
<dbReference type="OrthoDB" id="270809at2"/>
<dbReference type="CDD" id="cd01288">
    <property type="entry name" value="FabZ"/>
    <property type="match status" value="1"/>
</dbReference>
<dbReference type="PANTHER" id="PTHR30272:SF1">
    <property type="entry name" value="3-HYDROXYACYL-[ACYL-CARRIER-PROTEIN] DEHYDRATASE"/>
    <property type="match status" value="1"/>
</dbReference>
<gene>
    <name evidence="2" type="primary">fabZ_2</name>
    <name evidence="2" type="ORF">I41_01930</name>
</gene>
<dbReference type="Pfam" id="PF07977">
    <property type="entry name" value="FabA"/>
    <property type="match status" value="1"/>
</dbReference>
<evidence type="ECO:0000313" key="3">
    <source>
        <dbReference type="Proteomes" id="UP000317909"/>
    </source>
</evidence>
<dbReference type="AlphaFoldDB" id="A0A517TRQ7"/>
<keyword evidence="1 2" id="KW-0456">Lyase</keyword>
<dbReference type="GO" id="GO:0019171">
    <property type="term" value="F:(3R)-hydroxyacyl-[acyl-carrier-protein] dehydratase activity"/>
    <property type="evidence" value="ECO:0007669"/>
    <property type="project" value="UniProtKB-EC"/>
</dbReference>
<dbReference type="EMBL" id="CP036339">
    <property type="protein sequence ID" value="QDT71038.1"/>
    <property type="molecule type" value="Genomic_DNA"/>
</dbReference>
<dbReference type="InterPro" id="IPR013114">
    <property type="entry name" value="FabA_FabZ"/>
</dbReference>
<name>A0A517TRQ7_9BACT</name>
<accession>A0A517TRQ7</accession>
<dbReference type="KEGG" id="llh:I41_01930"/>
<dbReference type="Gene3D" id="3.10.129.10">
    <property type="entry name" value="Hotdog Thioesterase"/>
    <property type="match status" value="1"/>
</dbReference>
<keyword evidence="3" id="KW-1185">Reference proteome</keyword>